<proteinExistence type="predicted"/>
<comment type="caution">
    <text evidence="1">The sequence shown here is derived from an EMBL/GenBank/DDBJ whole genome shotgun (WGS) entry which is preliminary data.</text>
</comment>
<dbReference type="AlphaFoldDB" id="A0A3A1YUI0"/>
<name>A0A3A1YUI0_9GAMM</name>
<evidence type="ECO:0000313" key="1">
    <source>
        <dbReference type="EMBL" id="RIY39727.1"/>
    </source>
</evidence>
<dbReference type="EMBL" id="NRJG01000027">
    <property type="protein sequence ID" value="RIY39727.1"/>
    <property type="molecule type" value="Genomic_DNA"/>
</dbReference>
<keyword evidence="2" id="KW-1185">Reference proteome</keyword>
<protein>
    <submittedName>
        <fullName evidence="1">Uncharacterized protein</fullName>
    </submittedName>
</protein>
<sequence length="157" mass="17074">MLLQVLQRQLIVQVQLLITPIDTTDTTADTTDATDDTSASTTTAEQAATQTILGMNSQQLQQLFASASGVAYANMRLTAAQDTRKQAEDFGCVATGRYLTTDEQTYAYVDFGGRNNAWKNSDTVLKGYYNLYGTTAGFYTQRAGWNFGAAAHVSRAD</sequence>
<gene>
    <name evidence="1" type="ORF">CKF58_01630</name>
</gene>
<accession>A0A3A1YUI0</accession>
<reference evidence="1 2" key="1">
    <citation type="submission" date="2017-08" db="EMBL/GenBank/DDBJ databases">
        <title>Reclassification of Bisgaard taxon 37 and 44.</title>
        <authorList>
            <person name="Christensen H."/>
        </authorList>
    </citation>
    <scope>NUCLEOTIDE SEQUENCE [LARGE SCALE GENOMIC DNA]</scope>
    <source>
        <strain evidence="1 2">111</strain>
    </source>
</reference>
<dbReference type="Proteomes" id="UP000265916">
    <property type="component" value="Unassembled WGS sequence"/>
</dbReference>
<organism evidence="1 2">
    <name type="scientific">Psittacicella hinzii</name>
    <dbReference type="NCBI Taxonomy" id="2028575"/>
    <lineage>
        <taxon>Bacteria</taxon>
        <taxon>Pseudomonadati</taxon>
        <taxon>Pseudomonadota</taxon>
        <taxon>Gammaproteobacteria</taxon>
        <taxon>Pasteurellales</taxon>
        <taxon>Psittacicellaceae</taxon>
        <taxon>Psittacicella</taxon>
    </lineage>
</organism>
<evidence type="ECO:0000313" key="2">
    <source>
        <dbReference type="Proteomes" id="UP000265916"/>
    </source>
</evidence>
<dbReference type="RefSeq" id="WP_119530247.1">
    <property type="nucleotide sequence ID" value="NZ_JBHSSP010000004.1"/>
</dbReference>